<name>A0ACB9LI15_9MYRT</name>
<keyword evidence="2" id="KW-1185">Reference proteome</keyword>
<sequence>MVLEEEESSAAETNPVAGEENIAVVSSGDVPILNDRSWVLLKLGGVLKLMDNVGSEASLWLMGYAVELEDQSSLSRPGGNRSAKSLIKEPVADSIEAHSSVNIGNSSVLEESSFYYAFDEHHLPSEILDVKVGTDMVSQDALEICDANENQITEVKEPTTLHPCDDDGKSEHCINAEAGRLSLLGKGTMEETVGSRSNSSCIATTVNLANSLSDLHFSGTVDLVDTDDWKSSGKETHSNGPSAEADDKTIHFIPPPYELQSNSLELESITSSTHNGSLEENEASLDCAANVGVEDVEAATHAGEVYAEKAVLATEVRELQSRLCCFSDERDKALAILNEMQNVFCIVLLSLWDAREHMRLGLNEYQTPEEEEEATSPELKWLAMRNLCLATIDEDADILIYINCPGGSTYSVLAIYDSISWVGTVCFGVAASQGALLLAVGEKGMRYAMPNARIMIHQPQSGCGYGHVEDVRHQVNEAVQSRHKIDKMYSAFTGQPLEKVQQYTERGRFLSVADAMEFGLIDGVLETEY</sequence>
<dbReference type="Proteomes" id="UP001057402">
    <property type="component" value="Chromosome 11"/>
</dbReference>
<protein>
    <submittedName>
        <fullName evidence="1">Uncharacterized protein</fullName>
    </submittedName>
</protein>
<accession>A0ACB9LI15</accession>
<dbReference type="EMBL" id="CM042890">
    <property type="protein sequence ID" value="KAI4311192.1"/>
    <property type="molecule type" value="Genomic_DNA"/>
</dbReference>
<organism evidence="1 2">
    <name type="scientific">Melastoma candidum</name>
    <dbReference type="NCBI Taxonomy" id="119954"/>
    <lineage>
        <taxon>Eukaryota</taxon>
        <taxon>Viridiplantae</taxon>
        <taxon>Streptophyta</taxon>
        <taxon>Embryophyta</taxon>
        <taxon>Tracheophyta</taxon>
        <taxon>Spermatophyta</taxon>
        <taxon>Magnoliopsida</taxon>
        <taxon>eudicotyledons</taxon>
        <taxon>Gunneridae</taxon>
        <taxon>Pentapetalae</taxon>
        <taxon>rosids</taxon>
        <taxon>malvids</taxon>
        <taxon>Myrtales</taxon>
        <taxon>Melastomataceae</taxon>
        <taxon>Melastomatoideae</taxon>
        <taxon>Melastomateae</taxon>
        <taxon>Melastoma</taxon>
    </lineage>
</organism>
<gene>
    <name evidence="1" type="ORF">MLD38_036105</name>
</gene>
<comment type="caution">
    <text evidence="1">The sequence shown here is derived from an EMBL/GenBank/DDBJ whole genome shotgun (WGS) entry which is preliminary data.</text>
</comment>
<evidence type="ECO:0000313" key="2">
    <source>
        <dbReference type="Proteomes" id="UP001057402"/>
    </source>
</evidence>
<evidence type="ECO:0000313" key="1">
    <source>
        <dbReference type="EMBL" id="KAI4311192.1"/>
    </source>
</evidence>
<reference evidence="2" key="1">
    <citation type="journal article" date="2023" name="Front. Plant Sci.">
        <title>Chromosomal-level genome assembly of Melastoma candidum provides insights into trichome evolution.</title>
        <authorList>
            <person name="Zhong Y."/>
            <person name="Wu W."/>
            <person name="Sun C."/>
            <person name="Zou P."/>
            <person name="Liu Y."/>
            <person name="Dai S."/>
            <person name="Zhou R."/>
        </authorList>
    </citation>
    <scope>NUCLEOTIDE SEQUENCE [LARGE SCALE GENOMIC DNA]</scope>
</reference>
<proteinExistence type="predicted"/>